<proteinExistence type="predicted"/>
<name>A0A135V7Q5_9PEZI</name>
<gene>
    <name evidence="2" type="ORF">CSAL01_13281</name>
</gene>
<organism evidence="2 3">
    <name type="scientific">Colletotrichum salicis</name>
    <dbReference type="NCBI Taxonomy" id="1209931"/>
    <lineage>
        <taxon>Eukaryota</taxon>
        <taxon>Fungi</taxon>
        <taxon>Dikarya</taxon>
        <taxon>Ascomycota</taxon>
        <taxon>Pezizomycotina</taxon>
        <taxon>Sordariomycetes</taxon>
        <taxon>Hypocreomycetidae</taxon>
        <taxon>Glomerellales</taxon>
        <taxon>Glomerellaceae</taxon>
        <taxon>Colletotrichum</taxon>
        <taxon>Colletotrichum acutatum species complex</taxon>
    </lineage>
</organism>
<evidence type="ECO:0000256" key="1">
    <source>
        <dbReference type="SAM" id="MobiDB-lite"/>
    </source>
</evidence>
<keyword evidence="3" id="KW-1185">Reference proteome</keyword>
<feature type="compositionally biased region" description="Low complexity" evidence="1">
    <location>
        <begin position="204"/>
        <end position="215"/>
    </location>
</feature>
<dbReference type="EMBL" id="JFFI01000230">
    <property type="protein sequence ID" value="KXH68769.1"/>
    <property type="molecule type" value="Genomic_DNA"/>
</dbReference>
<accession>A0A135V7Q5</accession>
<feature type="region of interest" description="Disordered" evidence="1">
    <location>
        <begin position="1"/>
        <end position="41"/>
    </location>
</feature>
<feature type="region of interest" description="Disordered" evidence="1">
    <location>
        <begin position="157"/>
        <end position="224"/>
    </location>
</feature>
<evidence type="ECO:0000313" key="3">
    <source>
        <dbReference type="Proteomes" id="UP000070121"/>
    </source>
</evidence>
<evidence type="ECO:0000313" key="2">
    <source>
        <dbReference type="EMBL" id="KXH68769.1"/>
    </source>
</evidence>
<protein>
    <submittedName>
        <fullName evidence="2">Uncharacterized protein</fullName>
    </submittedName>
</protein>
<dbReference type="OrthoDB" id="10009520at2759"/>
<dbReference type="Proteomes" id="UP000070121">
    <property type="component" value="Unassembled WGS sequence"/>
</dbReference>
<comment type="caution">
    <text evidence="2">The sequence shown here is derived from an EMBL/GenBank/DDBJ whole genome shotgun (WGS) entry which is preliminary data.</text>
</comment>
<feature type="compositionally biased region" description="Low complexity" evidence="1">
    <location>
        <begin position="168"/>
        <end position="184"/>
    </location>
</feature>
<dbReference type="AlphaFoldDB" id="A0A135V7Q5"/>
<sequence>MRDRATRYQQGYLMPDGRPFTPPGILQQPPPPPQVRPQAQPFPQANNGGLWEPLPAAAIQPVVVPFPAPPVQFFVDAGRIDLLSTAAFAPVVVNEIWETNLTSVEILQPQVQGFQPMGEIPFMEQRNVHNMDQEARLRQGRGRFSIILYYPDGRNTETPPSVKLSQKPENGAPNAAPPDAALLPSGVWARGGDQEHRGPGPYSRSTPRTRCVTTTCRRRGRWRT</sequence>
<reference evidence="2 3" key="1">
    <citation type="submission" date="2014-02" db="EMBL/GenBank/DDBJ databases">
        <title>The genome sequence of Colletotrichum salicis CBS 607.94.</title>
        <authorList>
            <person name="Baroncelli R."/>
            <person name="Thon M.R."/>
        </authorList>
    </citation>
    <scope>NUCLEOTIDE SEQUENCE [LARGE SCALE GENOMIC DNA]</scope>
    <source>
        <strain evidence="2 3">CBS 607.94</strain>
    </source>
</reference>